<evidence type="ECO:0000256" key="4">
    <source>
        <dbReference type="ARBA" id="ARBA00023014"/>
    </source>
</evidence>
<proteinExistence type="predicted"/>
<dbReference type="RefSeq" id="WP_084237198.1">
    <property type="nucleotide sequence ID" value="NZ_FWXT01000001.1"/>
</dbReference>
<evidence type="ECO:0000256" key="2">
    <source>
        <dbReference type="ARBA" id="ARBA00022723"/>
    </source>
</evidence>
<dbReference type="Proteomes" id="UP000192756">
    <property type="component" value="Unassembled WGS sequence"/>
</dbReference>
<evidence type="ECO:0000313" key="8">
    <source>
        <dbReference type="Proteomes" id="UP000192756"/>
    </source>
</evidence>
<dbReference type="AlphaFoldDB" id="A0A1W1ZQC2"/>
<evidence type="ECO:0000256" key="5">
    <source>
        <dbReference type="SAM" id="MobiDB-lite"/>
    </source>
</evidence>
<reference evidence="8" key="1">
    <citation type="submission" date="2017-04" db="EMBL/GenBank/DDBJ databases">
        <authorList>
            <person name="Varghese N."/>
            <person name="Submissions S."/>
        </authorList>
    </citation>
    <scope>NUCLEOTIDE SEQUENCE [LARGE SCALE GENOMIC DNA]</scope>
    <source>
        <strain evidence="8">DSM 12126</strain>
    </source>
</reference>
<dbReference type="Gene3D" id="2.102.10.10">
    <property type="entry name" value="Rieske [2Fe-2S] iron-sulphur domain"/>
    <property type="match status" value="1"/>
</dbReference>
<keyword evidence="3" id="KW-0408">Iron</keyword>
<dbReference type="InterPro" id="IPR017941">
    <property type="entry name" value="Rieske_2Fe-2S"/>
</dbReference>
<dbReference type="OrthoDB" id="165343at2"/>
<name>A0A1W1ZQC2_9SPHI</name>
<dbReference type="GO" id="GO:0046872">
    <property type="term" value="F:metal ion binding"/>
    <property type="evidence" value="ECO:0007669"/>
    <property type="project" value="UniProtKB-KW"/>
</dbReference>
<dbReference type="Pfam" id="PF00355">
    <property type="entry name" value="Rieske"/>
    <property type="match status" value="1"/>
</dbReference>
<keyword evidence="1" id="KW-0001">2Fe-2S</keyword>
<gene>
    <name evidence="7" type="ORF">SAMN04488524_0902</name>
</gene>
<evidence type="ECO:0000259" key="6">
    <source>
        <dbReference type="PROSITE" id="PS51296"/>
    </source>
</evidence>
<organism evidence="7 8">
    <name type="scientific">Pedobacter africanus</name>
    <dbReference type="NCBI Taxonomy" id="151894"/>
    <lineage>
        <taxon>Bacteria</taxon>
        <taxon>Pseudomonadati</taxon>
        <taxon>Bacteroidota</taxon>
        <taxon>Sphingobacteriia</taxon>
        <taxon>Sphingobacteriales</taxon>
        <taxon>Sphingobacteriaceae</taxon>
        <taxon>Pedobacter</taxon>
    </lineage>
</organism>
<keyword evidence="8" id="KW-1185">Reference proteome</keyword>
<evidence type="ECO:0000256" key="1">
    <source>
        <dbReference type="ARBA" id="ARBA00022714"/>
    </source>
</evidence>
<sequence length="155" mass="15671">MEREEFIKSLGLGLALICTGSCMSGCGGKGDTGTPDPGPNPPGGGGGGGNTASVNLSTQLMAIGDQATANGVLFFRIAAGNMPASFVATESICPHQGGSLVWKQAQSRIQCQTHFSEYGSNGGVLQQPQNTTGTTRTLKIYSTAVSGTTLTATIA</sequence>
<keyword evidence="2" id="KW-0479">Metal-binding</keyword>
<dbReference type="SUPFAM" id="SSF50022">
    <property type="entry name" value="ISP domain"/>
    <property type="match status" value="1"/>
</dbReference>
<evidence type="ECO:0000313" key="7">
    <source>
        <dbReference type="EMBL" id="SMC50594.1"/>
    </source>
</evidence>
<accession>A0A1W1ZQC2</accession>
<protein>
    <recommendedName>
        <fullName evidence="6">Rieske domain-containing protein</fullName>
    </recommendedName>
</protein>
<evidence type="ECO:0000256" key="3">
    <source>
        <dbReference type="ARBA" id="ARBA00023004"/>
    </source>
</evidence>
<dbReference type="InterPro" id="IPR036922">
    <property type="entry name" value="Rieske_2Fe-2S_sf"/>
</dbReference>
<keyword evidence="4" id="KW-0411">Iron-sulfur</keyword>
<feature type="region of interest" description="Disordered" evidence="5">
    <location>
        <begin position="32"/>
        <end position="51"/>
    </location>
</feature>
<dbReference type="EMBL" id="FWXT01000001">
    <property type="protein sequence ID" value="SMC50594.1"/>
    <property type="molecule type" value="Genomic_DNA"/>
</dbReference>
<feature type="domain" description="Rieske" evidence="6">
    <location>
        <begin position="85"/>
        <end position="152"/>
    </location>
</feature>
<dbReference type="GO" id="GO:0051537">
    <property type="term" value="F:2 iron, 2 sulfur cluster binding"/>
    <property type="evidence" value="ECO:0007669"/>
    <property type="project" value="UniProtKB-KW"/>
</dbReference>
<dbReference type="PROSITE" id="PS51296">
    <property type="entry name" value="RIESKE"/>
    <property type="match status" value="1"/>
</dbReference>
<dbReference type="STRING" id="151894.SAMN04488524_0902"/>